<dbReference type="NCBIfam" id="TIGR01391">
    <property type="entry name" value="dnaG"/>
    <property type="match status" value="1"/>
</dbReference>
<evidence type="ECO:0000313" key="18">
    <source>
        <dbReference type="Proteomes" id="UP000242502"/>
    </source>
</evidence>
<protein>
    <recommendedName>
        <fullName evidence="12 13">DNA primase</fullName>
        <ecNumber evidence="12">2.7.7.101</ecNumber>
    </recommendedName>
</protein>
<evidence type="ECO:0000256" key="7">
    <source>
        <dbReference type="ARBA" id="ARBA00022771"/>
    </source>
</evidence>
<feature type="compositionally biased region" description="Polar residues" evidence="15">
    <location>
        <begin position="451"/>
        <end position="465"/>
    </location>
</feature>
<dbReference type="InterPro" id="IPR019475">
    <property type="entry name" value="DNA_primase_DnaB-bd"/>
</dbReference>
<comment type="cofactor">
    <cofactor evidence="12 13 14">
        <name>Zn(2+)</name>
        <dbReference type="ChEBI" id="CHEBI:29105"/>
    </cofactor>
    <text evidence="12 13 14">Binds 1 zinc ion per monomer.</text>
</comment>
<evidence type="ECO:0000256" key="11">
    <source>
        <dbReference type="ARBA" id="ARBA00023163"/>
    </source>
</evidence>
<dbReference type="AlphaFoldDB" id="A0A1D2QTE2"/>
<evidence type="ECO:0000256" key="9">
    <source>
        <dbReference type="ARBA" id="ARBA00022842"/>
    </source>
</evidence>
<dbReference type="Gene3D" id="3.40.1360.10">
    <property type="match status" value="1"/>
</dbReference>
<dbReference type="Pfam" id="PF01807">
    <property type="entry name" value="Zn_ribbon_DnaG"/>
    <property type="match status" value="1"/>
</dbReference>
<dbReference type="InterPro" id="IPR037068">
    <property type="entry name" value="DNA_primase_core_N_sf"/>
</dbReference>
<dbReference type="Pfam" id="PF13155">
    <property type="entry name" value="Toprim_2"/>
    <property type="match status" value="1"/>
</dbReference>
<dbReference type="SMART" id="SM00493">
    <property type="entry name" value="TOPRIM"/>
    <property type="match status" value="1"/>
</dbReference>
<comment type="caution">
    <text evidence="17">The sequence shown here is derived from an EMBL/GenBank/DDBJ whole genome shotgun (WGS) entry which is preliminary data.</text>
</comment>
<dbReference type="Proteomes" id="UP000242502">
    <property type="component" value="Unassembled WGS sequence"/>
</dbReference>
<organism evidence="17 18">
    <name type="scientific">Candidatus Endobugula sertula</name>
    <name type="common">Bugula neritina bacterial symbiont</name>
    <dbReference type="NCBI Taxonomy" id="62101"/>
    <lineage>
        <taxon>Bacteria</taxon>
        <taxon>Pseudomonadati</taxon>
        <taxon>Pseudomonadota</taxon>
        <taxon>Gammaproteobacteria</taxon>
        <taxon>Cellvibrionales</taxon>
        <taxon>Cellvibrionaceae</taxon>
        <taxon>Candidatus Endobugula</taxon>
    </lineage>
</organism>
<dbReference type="EC" id="2.7.7.101" evidence="12"/>
<dbReference type="InterPro" id="IPR050219">
    <property type="entry name" value="DnaG_primase"/>
</dbReference>
<dbReference type="FunFam" id="3.90.980.10:FF:000001">
    <property type="entry name" value="DNA primase"/>
    <property type="match status" value="1"/>
</dbReference>
<dbReference type="GO" id="GO:0003677">
    <property type="term" value="F:DNA binding"/>
    <property type="evidence" value="ECO:0007669"/>
    <property type="project" value="UniProtKB-KW"/>
</dbReference>
<dbReference type="HAMAP" id="MF_00974">
    <property type="entry name" value="DNA_primase_DnaG"/>
    <property type="match status" value="1"/>
</dbReference>
<dbReference type="PIRSF" id="PIRSF002811">
    <property type="entry name" value="DnaG"/>
    <property type="match status" value="1"/>
</dbReference>
<dbReference type="GO" id="GO:1990077">
    <property type="term" value="C:primosome complex"/>
    <property type="evidence" value="ECO:0007669"/>
    <property type="project" value="UniProtKB-KW"/>
</dbReference>
<dbReference type="GO" id="GO:0005737">
    <property type="term" value="C:cytoplasm"/>
    <property type="evidence" value="ECO:0007669"/>
    <property type="project" value="TreeGrafter"/>
</dbReference>
<comment type="function">
    <text evidence="12 13">RNA polymerase that catalyzes the synthesis of short RNA molecules used as primers for DNA polymerase during DNA replication.</text>
</comment>
<dbReference type="InterPro" id="IPR036977">
    <property type="entry name" value="DNA_primase_Znf_CHC2"/>
</dbReference>
<evidence type="ECO:0000259" key="16">
    <source>
        <dbReference type="PROSITE" id="PS50880"/>
    </source>
</evidence>
<dbReference type="InterPro" id="IPR006171">
    <property type="entry name" value="TOPRIM_dom"/>
</dbReference>
<keyword evidence="10 12" id="KW-0238">DNA-binding</keyword>
<dbReference type="InterPro" id="IPR016136">
    <property type="entry name" value="DNA_helicase_N/primase_C"/>
</dbReference>
<keyword evidence="7 12" id="KW-0863">Zinc-finger</keyword>
<dbReference type="Gene3D" id="1.20.50.20">
    <property type="entry name" value="DnaG, RNA polymerase domain, helical bundle"/>
    <property type="match status" value="1"/>
</dbReference>
<evidence type="ECO:0000256" key="14">
    <source>
        <dbReference type="PIRSR" id="PIRSR002811-1"/>
    </source>
</evidence>
<comment type="catalytic activity">
    <reaction evidence="12">
        <text>ssDNA + n NTP = ssDNA/pppN(pN)n-1 hybrid + (n-1) diphosphate.</text>
        <dbReference type="EC" id="2.7.7.101"/>
    </reaction>
</comment>
<dbReference type="InterPro" id="IPR030846">
    <property type="entry name" value="DnaG_bac"/>
</dbReference>
<dbReference type="SUPFAM" id="SSF56731">
    <property type="entry name" value="DNA primase core"/>
    <property type="match status" value="1"/>
</dbReference>
<dbReference type="Pfam" id="PF08278">
    <property type="entry name" value="DnaG_DnaB_bind"/>
    <property type="match status" value="1"/>
</dbReference>
<evidence type="ECO:0000256" key="6">
    <source>
        <dbReference type="ARBA" id="ARBA00022723"/>
    </source>
</evidence>
<keyword evidence="6 12" id="KW-0479">Metal-binding</keyword>
<evidence type="ECO:0000256" key="8">
    <source>
        <dbReference type="ARBA" id="ARBA00022833"/>
    </source>
</evidence>
<dbReference type="InterPro" id="IPR006295">
    <property type="entry name" value="DNA_primase_DnaG"/>
</dbReference>
<dbReference type="FunFam" id="3.40.1360.10:FF:000002">
    <property type="entry name" value="DNA primase"/>
    <property type="match status" value="1"/>
</dbReference>
<dbReference type="GO" id="GO:0003899">
    <property type="term" value="F:DNA-directed RNA polymerase activity"/>
    <property type="evidence" value="ECO:0007669"/>
    <property type="project" value="UniProtKB-UniRule"/>
</dbReference>
<dbReference type="SUPFAM" id="SSF117023">
    <property type="entry name" value="DNA primase DnaG, C-terminal domain"/>
    <property type="match status" value="1"/>
</dbReference>
<dbReference type="Pfam" id="PF10410">
    <property type="entry name" value="DnaB_bind"/>
    <property type="match status" value="1"/>
</dbReference>
<keyword evidence="1 12" id="KW-0240">DNA-directed RNA polymerase</keyword>
<evidence type="ECO:0000256" key="3">
    <source>
        <dbReference type="ARBA" id="ARBA00022679"/>
    </source>
</evidence>
<dbReference type="SUPFAM" id="SSF57783">
    <property type="entry name" value="Zinc beta-ribbon"/>
    <property type="match status" value="1"/>
</dbReference>
<sequence>MAGIIPQTFIDDLLERIDIVEVIDNRVKLKKAGKNYSACCPFHDEKTASFTVSPDKQFFYCFGCGASGNSLGFVMDYERVSFPEAVESLAKSVGVNVPREQTKDPQKRAKEDAQEKARKILYQLMESANTYYQEQLRIHPKKAVNYLKNRGLSGQIAKDFGIGYAPPGWDNLLKKLATSSEKQNLLLEGGMLIHNQDKDRLYDRFRERIMFPIHDTRGRVIGFGGRVLNEEKPKYLNSPETPIFHKGKELYGLYEARQAYRQLPRLVVVEGYMDVVALAQYGIRYSVATLGTACGEEHLKRAFRFTDEVVFCFDGDEAGRTAARRAMQSALPVMEDGRQVKFLYLPEGEDPDTLVRQTGADKFIRMIEEASPLEHFLFEELSQGLNTQTMEGRARLCKLAAPLLDQLPRGVYRELMFGQLSNRTQLSMDALVNLLSELPTLEKTTSEEVNTRSNNQPTTQVPIQHPSPQAAQISTSLSSNHLSVSQFFLVEERAPALLLYNPQLIEYVEDINTLSHSKNDHILTFIEIVKLIRQRPNLTSGQIVGHWQGTFGANTAKRLSQYMLKAALFHYAKNISLRDKKCAFDSVRELRDTITCLIKQQDKRSYELIIEQLKDKPSKQWSNEEKELYKKAIAARHSTSN</sequence>
<feature type="region of interest" description="Disordered" evidence="15">
    <location>
        <begin position="443"/>
        <end position="465"/>
    </location>
</feature>
<dbReference type="SMART" id="SM00400">
    <property type="entry name" value="ZnF_CHCC"/>
    <property type="match status" value="1"/>
</dbReference>
<evidence type="ECO:0000256" key="4">
    <source>
        <dbReference type="ARBA" id="ARBA00022695"/>
    </source>
</evidence>
<comment type="subunit">
    <text evidence="12">Monomer. Interacts with DnaB.</text>
</comment>
<dbReference type="STRING" id="62101.AB835_00935"/>
<keyword evidence="9" id="KW-0460">Magnesium</keyword>
<keyword evidence="4 12" id="KW-0548">Nucleotidyltransferase</keyword>
<dbReference type="GO" id="GO:0008270">
    <property type="term" value="F:zinc ion binding"/>
    <property type="evidence" value="ECO:0007669"/>
    <property type="project" value="UniProtKB-UniRule"/>
</dbReference>
<gene>
    <name evidence="12" type="primary">dnaG</name>
    <name evidence="17" type="ORF">AB835_00935</name>
</gene>
<dbReference type="SMART" id="SM00766">
    <property type="entry name" value="DnaG_DnaB_bind"/>
    <property type="match status" value="1"/>
</dbReference>
<proteinExistence type="inferred from homology"/>
<feature type="domain" description="Toprim" evidence="16">
    <location>
        <begin position="264"/>
        <end position="346"/>
    </location>
</feature>
<dbReference type="PROSITE" id="PS50880">
    <property type="entry name" value="TOPRIM"/>
    <property type="match status" value="1"/>
</dbReference>
<dbReference type="InterPro" id="IPR002694">
    <property type="entry name" value="Znf_CHC2"/>
</dbReference>
<evidence type="ECO:0000256" key="15">
    <source>
        <dbReference type="SAM" id="MobiDB-lite"/>
    </source>
</evidence>
<dbReference type="EMBL" id="MDLC01000003">
    <property type="protein sequence ID" value="ODS24861.1"/>
    <property type="molecule type" value="Genomic_DNA"/>
</dbReference>
<keyword evidence="2 12" id="KW-0639">Primosome</keyword>
<dbReference type="InterPro" id="IPR013264">
    <property type="entry name" value="DNAG_N"/>
</dbReference>
<evidence type="ECO:0000256" key="12">
    <source>
        <dbReference type="HAMAP-Rule" id="MF_00974"/>
    </source>
</evidence>
<accession>A0A1D2QTE2</accession>
<evidence type="ECO:0000256" key="13">
    <source>
        <dbReference type="PIRNR" id="PIRNR002811"/>
    </source>
</evidence>
<evidence type="ECO:0000313" key="17">
    <source>
        <dbReference type="EMBL" id="ODS24861.1"/>
    </source>
</evidence>
<evidence type="ECO:0000256" key="10">
    <source>
        <dbReference type="ARBA" id="ARBA00023125"/>
    </source>
</evidence>
<evidence type="ECO:0000256" key="5">
    <source>
        <dbReference type="ARBA" id="ARBA00022705"/>
    </source>
</evidence>
<dbReference type="Gene3D" id="3.90.980.10">
    <property type="entry name" value="DNA primase, catalytic core, N-terminal domain"/>
    <property type="match status" value="1"/>
</dbReference>
<evidence type="ECO:0000256" key="1">
    <source>
        <dbReference type="ARBA" id="ARBA00022478"/>
    </source>
</evidence>
<dbReference type="FunFam" id="3.90.580.10:FF:000001">
    <property type="entry name" value="DNA primase"/>
    <property type="match status" value="1"/>
</dbReference>
<comment type="similarity">
    <text evidence="12 13">Belongs to the DnaG primase family.</text>
</comment>
<dbReference type="GO" id="GO:0006269">
    <property type="term" value="P:DNA replication, synthesis of primer"/>
    <property type="evidence" value="ECO:0007669"/>
    <property type="project" value="UniProtKB-UniRule"/>
</dbReference>
<keyword evidence="3 12" id="KW-0808">Transferase</keyword>
<dbReference type="GO" id="GO:0000428">
    <property type="term" value="C:DNA-directed RNA polymerase complex"/>
    <property type="evidence" value="ECO:0007669"/>
    <property type="project" value="UniProtKB-KW"/>
</dbReference>
<dbReference type="PANTHER" id="PTHR30313">
    <property type="entry name" value="DNA PRIMASE"/>
    <property type="match status" value="1"/>
</dbReference>
<reference evidence="17 18" key="1">
    <citation type="journal article" date="2016" name="Appl. Environ. Microbiol.">
        <title>Lack of Overt Genome Reduction in the Bryostatin-Producing Bryozoan Symbiont "Candidatus Endobugula sertula".</title>
        <authorList>
            <person name="Miller I.J."/>
            <person name="Vanee N."/>
            <person name="Fong S.S."/>
            <person name="Lim-Fong G.E."/>
            <person name="Kwan J.C."/>
        </authorList>
    </citation>
    <scope>NUCLEOTIDE SEQUENCE [LARGE SCALE GENOMIC DNA]</scope>
    <source>
        <strain evidence="17">AB1-4</strain>
    </source>
</reference>
<keyword evidence="8 12" id="KW-0862">Zinc</keyword>
<dbReference type="InterPro" id="IPR013173">
    <property type="entry name" value="DNA_primase_DnaG_DnaB-bd_dom"/>
</dbReference>
<keyword evidence="11 12" id="KW-0804">Transcription</keyword>
<comment type="domain">
    <text evidence="12">Contains an N-terminal zinc-binding domain, a central core domain that contains the primase activity, and a C-terminal DnaB-binding domain.</text>
</comment>
<dbReference type="Pfam" id="PF08275">
    <property type="entry name" value="DNAG_N"/>
    <property type="match status" value="1"/>
</dbReference>
<name>A0A1D2QTE2_9GAMM</name>
<feature type="zinc finger region" description="CHC2-type" evidence="12 14">
    <location>
        <begin position="40"/>
        <end position="64"/>
    </location>
</feature>
<dbReference type="Gene3D" id="3.90.580.10">
    <property type="entry name" value="Zinc finger, CHC2-type domain"/>
    <property type="match status" value="1"/>
</dbReference>
<evidence type="ECO:0000256" key="2">
    <source>
        <dbReference type="ARBA" id="ARBA00022515"/>
    </source>
</evidence>
<dbReference type="CDD" id="cd03364">
    <property type="entry name" value="TOPRIM_DnaG_primases"/>
    <property type="match status" value="1"/>
</dbReference>
<dbReference type="Gene3D" id="1.10.860.10">
    <property type="entry name" value="DNAb Helicase, Chain A"/>
    <property type="match status" value="1"/>
</dbReference>
<dbReference type="InterPro" id="IPR034151">
    <property type="entry name" value="TOPRIM_DnaG_bac"/>
</dbReference>
<dbReference type="PANTHER" id="PTHR30313:SF2">
    <property type="entry name" value="DNA PRIMASE"/>
    <property type="match status" value="1"/>
</dbReference>
<keyword evidence="5 12" id="KW-0235">DNA replication</keyword>